<dbReference type="InterPro" id="IPR005333">
    <property type="entry name" value="Transcription_factor_TCP"/>
</dbReference>
<sequence>TAKGMRDRRMRLSLDIARKFFKLQDLLGYDKASKTVKWLMDNARPAIKQLTRSAPLPAVMRILSASSSKCEALSDSEGADESNFINKARVRGGGGGGCAATKEKGTLASLRRSVVSSPIAKESREKARAR</sequence>
<dbReference type="GO" id="GO:2000032">
    <property type="term" value="P:regulation of secondary shoot formation"/>
    <property type="evidence" value="ECO:0007669"/>
    <property type="project" value="TreeGrafter"/>
</dbReference>
<protein>
    <submittedName>
        <fullName evidence="7">CYCL1</fullName>
    </submittedName>
</protein>
<dbReference type="GO" id="GO:0043565">
    <property type="term" value="F:sequence-specific DNA binding"/>
    <property type="evidence" value="ECO:0007669"/>
    <property type="project" value="TreeGrafter"/>
</dbReference>
<evidence type="ECO:0000313" key="7">
    <source>
        <dbReference type="EMBL" id="AJE30093.1"/>
    </source>
</evidence>
<dbReference type="PANTHER" id="PTHR31072:SF226">
    <property type="entry name" value="TRANSCRIPTION FACTOR TCP18"/>
    <property type="match status" value="1"/>
</dbReference>
<keyword evidence="2" id="KW-0805">Transcription regulation</keyword>
<dbReference type="Pfam" id="PF03634">
    <property type="entry name" value="TCP"/>
    <property type="match status" value="1"/>
</dbReference>
<keyword evidence="5" id="KW-0539">Nucleus</keyword>
<dbReference type="EMBL" id="KP242027">
    <property type="protein sequence ID" value="AJE30093.1"/>
    <property type="molecule type" value="mRNA"/>
</dbReference>
<dbReference type="GO" id="GO:0003700">
    <property type="term" value="F:DNA-binding transcription factor activity"/>
    <property type="evidence" value="ECO:0007669"/>
    <property type="project" value="InterPro"/>
</dbReference>
<keyword evidence="3" id="KW-0238">DNA-binding</keyword>
<organism evidence="7">
    <name type="scientific">Nuphar lutea</name>
    <dbReference type="NCBI Taxonomy" id="77113"/>
    <lineage>
        <taxon>Eukaryota</taxon>
        <taxon>Viridiplantae</taxon>
        <taxon>Streptophyta</taxon>
        <taxon>Embryophyta</taxon>
        <taxon>Tracheophyta</taxon>
        <taxon>Spermatophyta</taxon>
        <taxon>Magnoliopsida</taxon>
        <taxon>Nymphaeales</taxon>
        <taxon>Nymphaeaceae</taxon>
        <taxon>Nuphar</taxon>
    </lineage>
</organism>
<reference evidence="7" key="1">
    <citation type="journal article" date="2015" name="Plant J.">
        <title>Analysis of the CYC/TB1 class of TCP transcription factors in basal angiosperms and magnoliids.</title>
        <authorList>
            <person name="Horn S."/>
            <person name="Pabon-Mora N."/>
            <person name="Theuss V.S."/>
            <person name="Busch A."/>
            <person name="Zachgo S."/>
        </authorList>
    </citation>
    <scope>NUCLEOTIDE SEQUENCE</scope>
</reference>
<proteinExistence type="evidence at transcript level"/>
<accession>A0A0B5D4A0</accession>
<dbReference type="InterPro" id="IPR017887">
    <property type="entry name" value="TF_TCP_subgr"/>
</dbReference>
<feature type="non-terminal residue" evidence="7">
    <location>
        <position position="1"/>
    </location>
</feature>
<dbReference type="PANTHER" id="PTHR31072">
    <property type="entry name" value="TRANSCRIPTION FACTOR TCP4-RELATED"/>
    <property type="match status" value="1"/>
</dbReference>
<dbReference type="GO" id="GO:0005634">
    <property type="term" value="C:nucleus"/>
    <property type="evidence" value="ECO:0007669"/>
    <property type="project" value="UniProtKB-SubCell"/>
</dbReference>
<comment type="subcellular location">
    <subcellularLocation>
        <location evidence="1">Nucleus</location>
    </subcellularLocation>
</comment>
<keyword evidence="4" id="KW-0804">Transcription</keyword>
<dbReference type="AlphaFoldDB" id="A0A0B5D4A0"/>
<name>A0A0B5D4A0_9MAGN</name>
<feature type="domain" description="TCP" evidence="6">
    <location>
        <begin position="1"/>
        <end position="50"/>
    </location>
</feature>
<evidence type="ECO:0000256" key="2">
    <source>
        <dbReference type="ARBA" id="ARBA00023015"/>
    </source>
</evidence>
<dbReference type="PROSITE" id="PS51369">
    <property type="entry name" value="TCP"/>
    <property type="match status" value="1"/>
</dbReference>
<evidence type="ECO:0000259" key="6">
    <source>
        <dbReference type="PROSITE" id="PS51369"/>
    </source>
</evidence>
<evidence type="ECO:0000256" key="4">
    <source>
        <dbReference type="ARBA" id="ARBA00023163"/>
    </source>
</evidence>
<evidence type="ECO:0000256" key="5">
    <source>
        <dbReference type="ARBA" id="ARBA00023242"/>
    </source>
</evidence>
<evidence type="ECO:0000256" key="3">
    <source>
        <dbReference type="ARBA" id="ARBA00023125"/>
    </source>
</evidence>
<evidence type="ECO:0000256" key="1">
    <source>
        <dbReference type="ARBA" id="ARBA00004123"/>
    </source>
</evidence>
<feature type="non-terminal residue" evidence="7">
    <location>
        <position position="130"/>
    </location>
</feature>